<feature type="transmembrane region" description="Helical" evidence="15">
    <location>
        <begin position="45"/>
        <end position="63"/>
    </location>
</feature>
<feature type="disulfide bond" description="Redox-active" evidence="14">
    <location>
        <begin position="105"/>
        <end position="131"/>
    </location>
</feature>
<feature type="topological domain" description="Periplasmic" evidence="14">
    <location>
        <begin position="32"/>
        <end position="49"/>
    </location>
</feature>
<dbReference type="AlphaFoldDB" id="A0AB94IEK0"/>
<sequence length="181" mass="21129">MLRLLNYYSQNRLAWFLLLLSALSFELVALFFQHVVGLLPCTLCIYQRCVFLGIMLAALIALINPKSLLYRLFALALWLYCAIKGFCYAYEQVTLQFQPSLFHSCSLTPEFPSWLPLDRWFPAIFASFGQCSEKVWAFLSLEMSQWTMLIFICYVIVALLILLVQFFKQPLDQNLNKVKFH</sequence>
<dbReference type="RefSeq" id="WP_024495408.1">
    <property type="nucleotide sequence ID" value="NZ_AWGA01000013.1"/>
</dbReference>
<dbReference type="PANTHER" id="PTHR36570">
    <property type="entry name" value="DISULFIDE BOND FORMATION PROTEIN B"/>
    <property type="match status" value="1"/>
</dbReference>
<feature type="transmembrane region" description="Helical" evidence="15">
    <location>
        <begin position="12"/>
        <end position="33"/>
    </location>
</feature>
<feature type="disulfide bond" description="Redox-active" evidence="14">
    <location>
        <begin position="41"/>
        <end position="44"/>
    </location>
</feature>
<feature type="transmembrane region" description="Helical" evidence="15">
    <location>
        <begin position="146"/>
        <end position="167"/>
    </location>
</feature>
<dbReference type="Proteomes" id="UP000506160">
    <property type="component" value="Unassembled WGS sequence"/>
</dbReference>
<keyword evidence="8 14" id="KW-1133">Transmembrane helix</keyword>
<comment type="function">
    <text evidence="14">Required for disulfide bond formation in some periplasmic proteins. Acts by oxidizing the DsbA protein.</text>
</comment>
<evidence type="ECO:0000256" key="6">
    <source>
        <dbReference type="ARBA" id="ARBA00022692"/>
    </source>
</evidence>
<protein>
    <recommendedName>
        <fullName evidence="14">Disulfide bond formation protein B</fullName>
    </recommendedName>
    <alternativeName>
        <fullName evidence="14">Disulfide oxidoreductase</fullName>
    </alternativeName>
</protein>
<keyword evidence="10 14" id="KW-0472">Membrane</keyword>
<feature type="transmembrane region" description="Helical" evidence="15">
    <location>
        <begin position="70"/>
        <end position="91"/>
    </location>
</feature>
<organism evidence="16 17">
    <name type="scientific">Candidatus Schmidhempelia bombi str. Bimp</name>
    <dbReference type="NCBI Taxonomy" id="1387197"/>
    <lineage>
        <taxon>Bacteria</taxon>
        <taxon>Pseudomonadati</taxon>
        <taxon>Pseudomonadota</taxon>
        <taxon>Gammaproteobacteria</taxon>
        <taxon>Orbales</taxon>
        <taxon>Orbaceae</taxon>
        <taxon>Candidatus Schmidhempelia</taxon>
    </lineage>
</organism>
<evidence type="ECO:0000256" key="14">
    <source>
        <dbReference type="HAMAP-Rule" id="MF_00286"/>
    </source>
</evidence>
<keyword evidence="6 14" id="KW-0812">Transmembrane</keyword>
<evidence type="ECO:0000256" key="13">
    <source>
        <dbReference type="ARBA" id="ARBA00023284"/>
    </source>
</evidence>
<keyword evidence="3 14" id="KW-0813">Transport</keyword>
<evidence type="ECO:0000313" key="16">
    <source>
        <dbReference type="EMBL" id="TEA27918.1"/>
    </source>
</evidence>
<dbReference type="InterPro" id="IPR003752">
    <property type="entry name" value="DiS_bond_form_DsbB/BdbC"/>
</dbReference>
<evidence type="ECO:0000256" key="7">
    <source>
        <dbReference type="ARBA" id="ARBA00022982"/>
    </source>
</evidence>
<evidence type="ECO:0000256" key="1">
    <source>
        <dbReference type="ARBA" id="ARBA00004429"/>
    </source>
</evidence>
<evidence type="ECO:0000256" key="10">
    <source>
        <dbReference type="ARBA" id="ARBA00023136"/>
    </source>
</evidence>
<dbReference type="GO" id="GO:0006457">
    <property type="term" value="P:protein folding"/>
    <property type="evidence" value="ECO:0007669"/>
    <property type="project" value="InterPro"/>
</dbReference>
<evidence type="ECO:0000256" key="2">
    <source>
        <dbReference type="ARBA" id="ARBA00008823"/>
    </source>
</evidence>
<evidence type="ECO:0000256" key="9">
    <source>
        <dbReference type="ARBA" id="ARBA00023002"/>
    </source>
</evidence>
<accession>A0AB94IEK0</accession>
<proteinExistence type="inferred from homology"/>
<dbReference type="SUPFAM" id="SSF158442">
    <property type="entry name" value="DsbB-like"/>
    <property type="match status" value="1"/>
</dbReference>
<evidence type="ECO:0000256" key="15">
    <source>
        <dbReference type="SAM" id="Phobius"/>
    </source>
</evidence>
<evidence type="ECO:0000256" key="8">
    <source>
        <dbReference type="ARBA" id="ARBA00022989"/>
    </source>
</evidence>
<keyword evidence="13 14" id="KW-0676">Redox-active center</keyword>
<keyword evidence="4 14" id="KW-1003">Cell membrane</keyword>
<dbReference type="EMBL" id="AWGA01000013">
    <property type="protein sequence ID" value="TEA27918.1"/>
    <property type="molecule type" value="Genomic_DNA"/>
</dbReference>
<dbReference type="InterPro" id="IPR022920">
    <property type="entry name" value="Disulphide_bond_form_DsbB"/>
</dbReference>
<feature type="topological domain" description="Cytoplasmic" evidence="14">
    <location>
        <begin position="1"/>
        <end position="14"/>
    </location>
</feature>
<evidence type="ECO:0000313" key="17">
    <source>
        <dbReference type="Proteomes" id="UP000506160"/>
    </source>
</evidence>
<name>A0AB94IEK0_9GAMM</name>
<evidence type="ECO:0000256" key="4">
    <source>
        <dbReference type="ARBA" id="ARBA00022475"/>
    </source>
</evidence>
<evidence type="ECO:0000256" key="3">
    <source>
        <dbReference type="ARBA" id="ARBA00022448"/>
    </source>
</evidence>
<dbReference type="InterPro" id="IPR023380">
    <property type="entry name" value="DsbB-like_sf"/>
</dbReference>
<dbReference type="GO" id="GO:0005886">
    <property type="term" value="C:plasma membrane"/>
    <property type="evidence" value="ECO:0007669"/>
    <property type="project" value="UniProtKB-SubCell"/>
</dbReference>
<comment type="subcellular location">
    <subcellularLocation>
        <location evidence="1">Cell inner membrane</location>
        <topology evidence="1">Multi-pass membrane protein</topology>
    </subcellularLocation>
    <subcellularLocation>
        <location evidence="14">Cell membrane</location>
        <topology evidence="14">Multi-pass membrane protein</topology>
    </subcellularLocation>
</comment>
<keyword evidence="11 14" id="KW-1015">Disulfide bond</keyword>
<comment type="caution">
    <text evidence="16">The sequence shown here is derived from an EMBL/GenBank/DDBJ whole genome shotgun (WGS) entry which is preliminary data.</text>
</comment>
<keyword evidence="9 14" id="KW-0560">Oxidoreductase</keyword>
<keyword evidence="7 14" id="KW-0249">Electron transport</keyword>
<keyword evidence="17" id="KW-1185">Reference proteome</keyword>
<gene>
    <name evidence="14 16" type="primary">dsbB</name>
    <name evidence="16" type="ORF">O970_01440</name>
</gene>
<dbReference type="PANTHER" id="PTHR36570:SF2">
    <property type="entry name" value="DISULFIDE BOND FORMATION PROTEIN B"/>
    <property type="match status" value="1"/>
</dbReference>
<keyword evidence="12 14" id="KW-0143">Chaperone</keyword>
<dbReference type="GO" id="GO:0015035">
    <property type="term" value="F:protein-disulfide reductase activity"/>
    <property type="evidence" value="ECO:0007669"/>
    <property type="project" value="UniProtKB-UniRule"/>
</dbReference>
<dbReference type="HAMAP" id="MF_00286">
    <property type="entry name" value="DsbB"/>
    <property type="match status" value="1"/>
</dbReference>
<feature type="topological domain" description="Periplasmic" evidence="14">
    <location>
        <begin position="91"/>
        <end position="145"/>
    </location>
</feature>
<dbReference type="GO" id="GO:0009055">
    <property type="term" value="F:electron transfer activity"/>
    <property type="evidence" value="ECO:0007669"/>
    <property type="project" value="UniProtKB-UniRule"/>
</dbReference>
<reference evidence="16 17" key="1">
    <citation type="journal article" date="2014" name="Appl. Environ. Microbiol.">
        <title>Genomic features of a bumble bee symbiont reflect its host environment.</title>
        <authorList>
            <person name="Martinson V.G."/>
            <person name="Magoc T."/>
            <person name="Koch H."/>
            <person name="Salzberg S.L."/>
            <person name="Moran N.A."/>
        </authorList>
    </citation>
    <scope>NUCLEOTIDE SEQUENCE [LARGE SCALE GENOMIC DNA]</scope>
    <source>
        <strain evidence="16 17">Bimp</strain>
    </source>
</reference>
<evidence type="ECO:0000256" key="5">
    <source>
        <dbReference type="ARBA" id="ARBA00022519"/>
    </source>
</evidence>
<comment type="caution">
    <text evidence="14">Lacks conserved residue(s) required for the propagation of feature annotation.</text>
</comment>
<dbReference type="Gene3D" id="1.20.1550.10">
    <property type="entry name" value="DsbB-like"/>
    <property type="match status" value="1"/>
</dbReference>
<evidence type="ECO:0000256" key="12">
    <source>
        <dbReference type="ARBA" id="ARBA00023186"/>
    </source>
</evidence>
<dbReference type="InterPro" id="IPR050183">
    <property type="entry name" value="DsbB"/>
</dbReference>
<evidence type="ECO:0000256" key="11">
    <source>
        <dbReference type="ARBA" id="ARBA00023157"/>
    </source>
</evidence>
<comment type="similarity">
    <text evidence="2 14">Belongs to the DsbB family.</text>
</comment>
<dbReference type="Pfam" id="PF02600">
    <property type="entry name" value="DsbB"/>
    <property type="match status" value="1"/>
</dbReference>
<keyword evidence="5" id="KW-0997">Cell inner membrane</keyword>
<dbReference type="NCBIfam" id="NF002485">
    <property type="entry name" value="PRK01749.1"/>
    <property type="match status" value="1"/>
</dbReference>
<feature type="topological domain" description="Cytoplasmic" evidence="14">
    <location>
        <begin position="165"/>
        <end position="181"/>
    </location>
</feature>